<proteinExistence type="predicted"/>
<keyword evidence="3" id="KW-1185">Reference proteome</keyword>
<reference evidence="2 3" key="1">
    <citation type="journal article" date="2019" name="Genome Biol. Evol.">
        <title>Insights into the evolution of the New World diploid cottons (Gossypium, subgenus Houzingenia) based on genome sequencing.</title>
        <authorList>
            <person name="Grover C.E."/>
            <person name="Arick M.A. 2nd"/>
            <person name="Thrash A."/>
            <person name="Conover J.L."/>
            <person name="Sanders W.S."/>
            <person name="Peterson D.G."/>
            <person name="Frelichowski J.E."/>
            <person name="Scheffler J.A."/>
            <person name="Scheffler B.E."/>
            <person name="Wendel J.F."/>
        </authorList>
    </citation>
    <scope>NUCLEOTIDE SEQUENCE [LARGE SCALE GENOMIC DNA]</scope>
    <source>
        <strain evidence="2">157</strain>
        <tissue evidence="2">Leaf</tissue>
    </source>
</reference>
<evidence type="ECO:0000313" key="2">
    <source>
        <dbReference type="EMBL" id="MBA0565525.1"/>
    </source>
</evidence>
<evidence type="ECO:0000256" key="1">
    <source>
        <dbReference type="SAM" id="MobiDB-lite"/>
    </source>
</evidence>
<feature type="non-terminal residue" evidence="2">
    <location>
        <position position="1"/>
    </location>
</feature>
<dbReference type="EMBL" id="JABEZX010000009">
    <property type="protein sequence ID" value="MBA0565525.1"/>
    <property type="molecule type" value="Genomic_DNA"/>
</dbReference>
<accession>A0A7J8MLD4</accession>
<evidence type="ECO:0000313" key="3">
    <source>
        <dbReference type="Proteomes" id="UP000593572"/>
    </source>
</evidence>
<dbReference type="AlphaFoldDB" id="A0A7J8MLD4"/>
<gene>
    <name evidence="2" type="ORF">Golob_010394</name>
</gene>
<protein>
    <submittedName>
        <fullName evidence="2">Uncharacterized protein</fullName>
    </submittedName>
</protein>
<name>A0A7J8MLD4_9ROSI</name>
<organism evidence="2 3">
    <name type="scientific">Gossypium lobatum</name>
    <dbReference type="NCBI Taxonomy" id="34289"/>
    <lineage>
        <taxon>Eukaryota</taxon>
        <taxon>Viridiplantae</taxon>
        <taxon>Streptophyta</taxon>
        <taxon>Embryophyta</taxon>
        <taxon>Tracheophyta</taxon>
        <taxon>Spermatophyta</taxon>
        <taxon>Magnoliopsida</taxon>
        <taxon>eudicotyledons</taxon>
        <taxon>Gunneridae</taxon>
        <taxon>Pentapetalae</taxon>
        <taxon>rosids</taxon>
        <taxon>malvids</taxon>
        <taxon>Malvales</taxon>
        <taxon>Malvaceae</taxon>
        <taxon>Malvoideae</taxon>
        <taxon>Gossypium</taxon>
    </lineage>
</organism>
<feature type="region of interest" description="Disordered" evidence="1">
    <location>
        <begin position="1"/>
        <end position="70"/>
    </location>
</feature>
<dbReference type="Proteomes" id="UP000593572">
    <property type="component" value="Unassembled WGS sequence"/>
</dbReference>
<sequence length="70" mass="7747">KQNPKRRGSERKNGGRGKSEIVLSTKEEENKNRNPNLKEEGDDDTTLPSPKKRYNGAASPAGTLVDLLVR</sequence>
<feature type="compositionally biased region" description="Basic and acidic residues" evidence="1">
    <location>
        <begin position="10"/>
        <end position="39"/>
    </location>
</feature>
<comment type="caution">
    <text evidence="2">The sequence shown here is derived from an EMBL/GenBank/DDBJ whole genome shotgun (WGS) entry which is preliminary data.</text>
</comment>